<keyword evidence="2" id="KW-1185">Reference proteome</keyword>
<sequence length="329" mass="37280">MKDLIFGTFCHKSTPNLYNFRCNPQRTFHFDEEIVIQHGRFNQNSKNKFEELNISTDQCFPIHTGFGRRIMREVRSVINKDVNWMDYGSWNRSLWGYGIPESALKHVNSIIGQSVIYTDLFCLLSLNLSSVRYLEIGVSAGKNLLTMLNFLGSAKIVGLDVEEMSGRLRALCEGSSLGVPEGEATSFRDWRGNENSISSGREDFATDSRGNEFSYVRGDKLKPGTWNLLGGMKFSLIFSDALHVPKSIISELDFIIKNEMLSNELIYVWDDVSIGQLAPLRKSAAKLFDLYKGMDPVLVFTNIRGTYGPPRRIAIFCSDRALMPTRLQL</sequence>
<comment type="caution">
    <text evidence="1">The sequence shown here is derived from an EMBL/GenBank/DDBJ whole genome shotgun (WGS) entry which is preliminary data.</text>
</comment>
<dbReference type="Proteomes" id="UP000306196">
    <property type="component" value="Unassembled WGS sequence"/>
</dbReference>
<dbReference type="RefSeq" id="WP_138085294.1">
    <property type="nucleotide sequence ID" value="NZ_VAUV01000004.1"/>
</dbReference>
<evidence type="ECO:0000313" key="2">
    <source>
        <dbReference type="Proteomes" id="UP000306196"/>
    </source>
</evidence>
<protein>
    <submittedName>
        <fullName evidence="1">Uncharacterized protein</fullName>
    </submittedName>
</protein>
<proteinExistence type="predicted"/>
<dbReference type="InterPro" id="IPR029063">
    <property type="entry name" value="SAM-dependent_MTases_sf"/>
</dbReference>
<name>A0A5R8KHI8_9BACT</name>
<dbReference type="Gene3D" id="3.40.50.150">
    <property type="entry name" value="Vaccinia Virus protein VP39"/>
    <property type="match status" value="1"/>
</dbReference>
<dbReference type="OrthoDB" id="659616at2"/>
<dbReference type="EMBL" id="VAUV01000004">
    <property type="protein sequence ID" value="TLD71700.1"/>
    <property type="molecule type" value="Genomic_DNA"/>
</dbReference>
<accession>A0A5R8KHI8</accession>
<dbReference type="SUPFAM" id="SSF53335">
    <property type="entry name" value="S-adenosyl-L-methionine-dependent methyltransferases"/>
    <property type="match status" value="1"/>
</dbReference>
<reference evidence="1 2" key="1">
    <citation type="submission" date="2019-05" db="EMBL/GenBank/DDBJ databases">
        <title>Verrucobacter flavum gen. nov., sp. nov. a new member of the family Verrucomicrobiaceae.</title>
        <authorList>
            <person name="Szuroczki S."/>
            <person name="Abbaszade G."/>
            <person name="Szabo A."/>
            <person name="Felfoldi T."/>
            <person name="Schumann P."/>
            <person name="Boka K."/>
            <person name="Keki Z."/>
            <person name="Toumi M."/>
            <person name="Toth E."/>
        </authorList>
    </citation>
    <scope>NUCLEOTIDE SEQUENCE [LARGE SCALE GENOMIC DNA]</scope>
    <source>
        <strain evidence="1 2">MG-N-17</strain>
    </source>
</reference>
<evidence type="ECO:0000313" key="1">
    <source>
        <dbReference type="EMBL" id="TLD71700.1"/>
    </source>
</evidence>
<dbReference type="AlphaFoldDB" id="A0A5R8KHI8"/>
<gene>
    <name evidence="1" type="ORF">FEM03_06055</name>
</gene>
<organism evidence="1 2">
    <name type="scientific">Phragmitibacter flavus</name>
    <dbReference type="NCBI Taxonomy" id="2576071"/>
    <lineage>
        <taxon>Bacteria</taxon>
        <taxon>Pseudomonadati</taxon>
        <taxon>Verrucomicrobiota</taxon>
        <taxon>Verrucomicrobiia</taxon>
        <taxon>Verrucomicrobiales</taxon>
        <taxon>Verrucomicrobiaceae</taxon>
        <taxon>Phragmitibacter</taxon>
    </lineage>
</organism>